<keyword evidence="2" id="KW-1185">Reference proteome</keyword>
<evidence type="ECO:0000313" key="1">
    <source>
        <dbReference type="EMBL" id="KAI3800771.1"/>
    </source>
</evidence>
<proteinExistence type="predicted"/>
<reference evidence="1 2" key="2">
    <citation type="journal article" date="2022" name="Mol. Ecol. Resour.">
        <title>The genomes of chicory, endive, great burdock and yacon provide insights into Asteraceae paleo-polyploidization history and plant inulin production.</title>
        <authorList>
            <person name="Fan W."/>
            <person name="Wang S."/>
            <person name="Wang H."/>
            <person name="Wang A."/>
            <person name="Jiang F."/>
            <person name="Liu H."/>
            <person name="Zhao H."/>
            <person name="Xu D."/>
            <person name="Zhang Y."/>
        </authorList>
    </citation>
    <scope>NUCLEOTIDE SEQUENCE [LARGE SCALE GENOMIC DNA]</scope>
    <source>
        <strain evidence="2">cv. Yunnan</strain>
        <tissue evidence="1">Leaves</tissue>
    </source>
</reference>
<dbReference type="Proteomes" id="UP001056120">
    <property type="component" value="Linkage Group LG10"/>
</dbReference>
<dbReference type="EMBL" id="CM042027">
    <property type="protein sequence ID" value="KAI3800771.1"/>
    <property type="molecule type" value="Genomic_DNA"/>
</dbReference>
<organism evidence="1 2">
    <name type="scientific">Smallanthus sonchifolius</name>
    <dbReference type="NCBI Taxonomy" id="185202"/>
    <lineage>
        <taxon>Eukaryota</taxon>
        <taxon>Viridiplantae</taxon>
        <taxon>Streptophyta</taxon>
        <taxon>Embryophyta</taxon>
        <taxon>Tracheophyta</taxon>
        <taxon>Spermatophyta</taxon>
        <taxon>Magnoliopsida</taxon>
        <taxon>eudicotyledons</taxon>
        <taxon>Gunneridae</taxon>
        <taxon>Pentapetalae</taxon>
        <taxon>asterids</taxon>
        <taxon>campanulids</taxon>
        <taxon>Asterales</taxon>
        <taxon>Asteraceae</taxon>
        <taxon>Asteroideae</taxon>
        <taxon>Heliantheae alliance</taxon>
        <taxon>Millerieae</taxon>
        <taxon>Smallanthus</taxon>
    </lineage>
</organism>
<comment type="caution">
    <text evidence="1">The sequence shown here is derived from an EMBL/GenBank/DDBJ whole genome shotgun (WGS) entry which is preliminary data.</text>
</comment>
<protein>
    <submittedName>
        <fullName evidence="1">Uncharacterized protein</fullName>
    </submittedName>
</protein>
<gene>
    <name evidence="1" type="ORF">L1987_28866</name>
</gene>
<sequence>MKSVASLLMVLNFCMYAILLGIGGWAMNHAIDHGFIIGPGFNLPAHFSPIYFPMGNAATGFFVTFTLIAGVVGIASILAGFDHYRSWDSASRPAAISSALVAWALTILAMGFAWKEIELEGRNVRLRTMEAFTIILSATQLVYVAALYGSGAVANEIPVLGPFVILDLISHHLRRFQIINLWHLLNNITKEDIYKITEMSKSSTGVKPLEITFTLDEITIEESVPYSDANASPLPPALK</sequence>
<name>A0ACB9HZW9_9ASTR</name>
<reference evidence="2" key="1">
    <citation type="journal article" date="2022" name="Mol. Ecol. Resour.">
        <title>The genomes of chicory, endive, great burdock and yacon provide insights into Asteraceae palaeo-polyploidization history and plant inulin production.</title>
        <authorList>
            <person name="Fan W."/>
            <person name="Wang S."/>
            <person name="Wang H."/>
            <person name="Wang A."/>
            <person name="Jiang F."/>
            <person name="Liu H."/>
            <person name="Zhao H."/>
            <person name="Xu D."/>
            <person name="Zhang Y."/>
        </authorList>
    </citation>
    <scope>NUCLEOTIDE SEQUENCE [LARGE SCALE GENOMIC DNA]</scope>
    <source>
        <strain evidence="2">cv. Yunnan</strain>
    </source>
</reference>
<evidence type="ECO:0000313" key="2">
    <source>
        <dbReference type="Proteomes" id="UP001056120"/>
    </source>
</evidence>
<accession>A0ACB9HZW9</accession>